<dbReference type="InterPro" id="IPR006913">
    <property type="entry name" value="CENP-V/GFA"/>
</dbReference>
<protein>
    <recommendedName>
        <fullName evidence="5">CENP-V/GFA domain-containing protein</fullName>
    </recommendedName>
</protein>
<dbReference type="RefSeq" id="XP_007747048.1">
    <property type="nucleotide sequence ID" value="XM_007748858.1"/>
</dbReference>
<dbReference type="eggNOG" id="ENOG502SFKU">
    <property type="taxonomic scope" value="Eukaryota"/>
</dbReference>
<evidence type="ECO:0000313" key="6">
    <source>
        <dbReference type="EMBL" id="EXJ68482.1"/>
    </source>
</evidence>
<evidence type="ECO:0000259" key="5">
    <source>
        <dbReference type="PROSITE" id="PS51891"/>
    </source>
</evidence>
<dbReference type="PANTHER" id="PTHR33337">
    <property type="entry name" value="GFA DOMAIN-CONTAINING PROTEIN"/>
    <property type="match status" value="1"/>
</dbReference>
<organism evidence="6 7">
    <name type="scientific">Cladophialophora psammophila CBS 110553</name>
    <dbReference type="NCBI Taxonomy" id="1182543"/>
    <lineage>
        <taxon>Eukaryota</taxon>
        <taxon>Fungi</taxon>
        <taxon>Dikarya</taxon>
        <taxon>Ascomycota</taxon>
        <taxon>Pezizomycotina</taxon>
        <taxon>Eurotiomycetes</taxon>
        <taxon>Chaetothyriomycetidae</taxon>
        <taxon>Chaetothyriales</taxon>
        <taxon>Herpotrichiellaceae</taxon>
        <taxon>Cladophialophora</taxon>
    </lineage>
</organism>
<reference evidence="6 7" key="1">
    <citation type="submission" date="2013-03" db="EMBL/GenBank/DDBJ databases">
        <title>The Genome Sequence of Cladophialophora psammophila CBS 110553.</title>
        <authorList>
            <consortium name="The Broad Institute Genomics Platform"/>
            <person name="Cuomo C."/>
            <person name="de Hoog S."/>
            <person name="Gorbushina A."/>
            <person name="Walker B."/>
            <person name="Young S.K."/>
            <person name="Zeng Q."/>
            <person name="Gargeya S."/>
            <person name="Fitzgerald M."/>
            <person name="Haas B."/>
            <person name="Abouelleil A."/>
            <person name="Allen A.W."/>
            <person name="Alvarado L."/>
            <person name="Arachchi H.M."/>
            <person name="Berlin A.M."/>
            <person name="Chapman S.B."/>
            <person name="Gainer-Dewar J."/>
            <person name="Goldberg J."/>
            <person name="Griggs A."/>
            <person name="Gujja S."/>
            <person name="Hansen M."/>
            <person name="Howarth C."/>
            <person name="Imamovic A."/>
            <person name="Ireland A."/>
            <person name="Larimer J."/>
            <person name="McCowan C."/>
            <person name="Murphy C."/>
            <person name="Pearson M."/>
            <person name="Poon T.W."/>
            <person name="Priest M."/>
            <person name="Roberts A."/>
            <person name="Saif S."/>
            <person name="Shea T."/>
            <person name="Sisk P."/>
            <person name="Sykes S."/>
            <person name="Wortman J."/>
            <person name="Nusbaum C."/>
            <person name="Birren B."/>
        </authorList>
    </citation>
    <scope>NUCLEOTIDE SEQUENCE [LARGE SCALE GENOMIC DNA]</scope>
    <source>
        <strain evidence="6 7">CBS 110553</strain>
    </source>
</reference>
<dbReference type="InterPro" id="IPR011057">
    <property type="entry name" value="Mss4-like_sf"/>
</dbReference>
<dbReference type="EMBL" id="AMGX01000013">
    <property type="protein sequence ID" value="EXJ68482.1"/>
    <property type="molecule type" value="Genomic_DNA"/>
</dbReference>
<dbReference type="PANTHER" id="PTHR33337:SF40">
    <property type="entry name" value="CENP-V_GFA DOMAIN-CONTAINING PROTEIN-RELATED"/>
    <property type="match status" value="1"/>
</dbReference>
<evidence type="ECO:0000256" key="3">
    <source>
        <dbReference type="ARBA" id="ARBA00022833"/>
    </source>
</evidence>
<evidence type="ECO:0000256" key="2">
    <source>
        <dbReference type="ARBA" id="ARBA00022723"/>
    </source>
</evidence>
<dbReference type="SUPFAM" id="SSF51316">
    <property type="entry name" value="Mss4-like"/>
    <property type="match status" value="1"/>
</dbReference>
<keyword evidence="4" id="KW-0456">Lyase</keyword>
<dbReference type="STRING" id="1182543.W9WK13"/>
<name>W9WK13_9EURO</name>
<keyword evidence="2" id="KW-0479">Metal-binding</keyword>
<keyword evidence="7" id="KW-1185">Reference proteome</keyword>
<evidence type="ECO:0000256" key="4">
    <source>
        <dbReference type="ARBA" id="ARBA00023239"/>
    </source>
</evidence>
<dbReference type="AlphaFoldDB" id="W9WK13"/>
<comment type="caution">
    <text evidence="6">The sequence shown here is derived from an EMBL/GenBank/DDBJ whole genome shotgun (WGS) entry which is preliminary data.</text>
</comment>
<accession>W9WK13</accession>
<evidence type="ECO:0000313" key="7">
    <source>
        <dbReference type="Proteomes" id="UP000019471"/>
    </source>
</evidence>
<dbReference type="OrthoDB" id="9985472at2759"/>
<evidence type="ECO:0000256" key="1">
    <source>
        <dbReference type="ARBA" id="ARBA00005495"/>
    </source>
</evidence>
<dbReference type="Gene3D" id="3.90.1590.10">
    <property type="entry name" value="glutathione-dependent formaldehyde- activating enzyme (gfa)"/>
    <property type="match status" value="1"/>
</dbReference>
<dbReference type="PROSITE" id="PS51891">
    <property type="entry name" value="CENP_V_GFA"/>
    <property type="match status" value="1"/>
</dbReference>
<feature type="domain" description="CENP-V/GFA" evidence="5">
    <location>
        <begin position="3"/>
        <end position="129"/>
    </location>
</feature>
<dbReference type="GO" id="GO:0016846">
    <property type="term" value="F:carbon-sulfur lyase activity"/>
    <property type="evidence" value="ECO:0007669"/>
    <property type="project" value="InterPro"/>
</dbReference>
<sequence>MTMEGSCLCGNVKFSLDVTPDAANLTSVCHCRPCRKISGSTTSLNLTVPTKAFTLTSGNLKTIKTKHMDEGFEFSLSFCPACGSPIYAVPHFMPELDIVVVQAGTLDEVAPLLKTPATELNVAHRLPWQTQIGGAAQKEKY</sequence>
<gene>
    <name evidence="6" type="ORF">A1O5_08275</name>
</gene>
<dbReference type="GeneID" id="19192975"/>
<proteinExistence type="inferred from homology"/>
<keyword evidence="3" id="KW-0862">Zinc</keyword>
<dbReference type="Pfam" id="PF04828">
    <property type="entry name" value="GFA"/>
    <property type="match status" value="1"/>
</dbReference>
<dbReference type="HOGENOM" id="CLU_055491_3_2_1"/>
<comment type="similarity">
    <text evidence="1">Belongs to the Gfa family.</text>
</comment>
<dbReference type="GO" id="GO:0046872">
    <property type="term" value="F:metal ion binding"/>
    <property type="evidence" value="ECO:0007669"/>
    <property type="project" value="UniProtKB-KW"/>
</dbReference>
<dbReference type="Proteomes" id="UP000019471">
    <property type="component" value="Unassembled WGS sequence"/>
</dbReference>